<dbReference type="Pfam" id="PF00999">
    <property type="entry name" value="Na_H_Exchanger"/>
    <property type="match status" value="1"/>
</dbReference>
<name>A0A9N9BNE3_9GLOM</name>
<organism evidence="8 9">
    <name type="scientific">Diversispora eburnea</name>
    <dbReference type="NCBI Taxonomy" id="1213867"/>
    <lineage>
        <taxon>Eukaryota</taxon>
        <taxon>Fungi</taxon>
        <taxon>Fungi incertae sedis</taxon>
        <taxon>Mucoromycota</taxon>
        <taxon>Glomeromycotina</taxon>
        <taxon>Glomeromycetes</taxon>
        <taxon>Diversisporales</taxon>
        <taxon>Diversisporaceae</taxon>
        <taxon>Diversispora</taxon>
    </lineage>
</organism>
<feature type="non-terminal residue" evidence="8">
    <location>
        <position position="392"/>
    </location>
</feature>
<feature type="region of interest" description="Disordered" evidence="5">
    <location>
        <begin position="364"/>
        <end position="392"/>
    </location>
</feature>
<dbReference type="InterPro" id="IPR004712">
    <property type="entry name" value="Na+/H+_antiporter_fungi"/>
</dbReference>
<evidence type="ECO:0000313" key="9">
    <source>
        <dbReference type="Proteomes" id="UP000789706"/>
    </source>
</evidence>
<evidence type="ECO:0000256" key="2">
    <source>
        <dbReference type="ARBA" id="ARBA00022692"/>
    </source>
</evidence>
<accession>A0A9N9BNE3</accession>
<feature type="transmembrane region" description="Helical" evidence="6">
    <location>
        <begin position="91"/>
        <end position="122"/>
    </location>
</feature>
<dbReference type="GO" id="GO:0120029">
    <property type="term" value="P:proton export across plasma membrane"/>
    <property type="evidence" value="ECO:0007669"/>
    <property type="project" value="InterPro"/>
</dbReference>
<evidence type="ECO:0000256" key="1">
    <source>
        <dbReference type="ARBA" id="ARBA00004141"/>
    </source>
</evidence>
<evidence type="ECO:0000256" key="5">
    <source>
        <dbReference type="SAM" id="MobiDB-lite"/>
    </source>
</evidence>
<comment type="caution">
    <text evidence="8">The sequence shown here is derived from an EMBL/GenBank/DDBJ whole genome shotgun (WGS) entry which is preliminary data.</text>
</comment>
<dbReference type="GO" id="GO:0036376">
    <property type="term" value="P:sodium ion export across plasma membrane"/>
    <property type="evidence" value="ECO:0007669"/>
    <property type="project" value="InterPro"/>
</dbReference>
<comment type="subcellular location">
    <subcellularLocation>
        <location evidence="1">Membrane</location>
        <topology evidence="1">Multi-pass membrane protein</topology>
    </subcellularLocation>
</comment>
<feature type="domain" description="Cation/H+ exchanger transmembrane" evidence="7">
    <location>
        <begin position="3"/>
        <end position="276"/>
    </location>
</feature>
<keyword evidence="3 6" id="KW-1133">Transmembrane helix</keyword>
<dbReference type="PANTHER" id="PTHR31382:SF1">
    <property type="entry name" value="SODIUM ION_PROTON EXCHANGER (EUROFUNG)"/>
    <property type="match status" value="1"/>
</dbReference>
<feature type="compositionally biased region" description="Basic and acidic residues" evidence="5">
    <location>
        <begin position="383"/>
        <end position="392"/>
    </location>
</feature>
<feature type="transmembrane region" description="Helical" evidence="6">
    <location>
        <begin position="143"/>
        <end position="163"/>
    </location>
</feature>
<dbReference type="GO" id="GO:0005886">
    <property type="term" value="C:plasma membrane"/>
    <property type="evidence" value="ECO:0007669"/>
    <property type="project" value="InterPro"/>
</dbReference>
<dbReference type="AlphaFoldDB" id="A0A9N9BNE3"/>
<feature type="transmembrane region" description="Helical" evidence="6">
    <location>
        <begin position="206"/>
        <end position="226"/>
    </location>
</feature>
<protein>
    <submittedName>
        <fullName evidence="8">10585_t:CDS:1</fullName>
    </submittedName>
</protein>
<dbReference type="InterPro" id="IPR006153">
    <property type="entry name" value="Cation/H_exchanger_TM"/>
</dbReference>
<dbReference type="GO" id="GO:0042391">
    <property type="term" value="P:regulation of membrane potential"/>
    <property type="evidence" value="ECO:0007669"/>
    <property type="project" value="InterPro"/>
</dbReference>
<proteinExistence type="predicted"/>
<dbReference type="PANTHER" id="PTHR31382">
    <property type="entry name" value="NA(+)/H(+) ANTIPORTER"/>
    <property type="match status" value="1"/>
</dbReference>
<feature type="compositionally biased region" description="Polar residues" evidence="5">
    <location>
        <begin position="364"/>
        <end position="381"/>
    </location>
</feature>
<feature type="transmembrane region" description="Helical" evidence="6">
    <location>
        <begin position="253"/>
        <end position="276"/>
    </location>
</feature>
<keyword evidence="4 6" id="KW-0472">Membrane</keyword>
<sequence length="392" mass="44017">SFSEKHIPINVRHLLSAESGANDGMGFPFLFLALYLLESPRNPNAAISKWIYFVWGYHILFSITIGAFIGWAARKLLRLAESRDWIDKESFLVFAFALAVIFVVGGVSILGSDAFLACFAAGTSFTWDDWFREKTQDAHLQEVIDILLNLTTFVYIGMILPWSSFNSDDLSLKNLIIISILILILRRLPIVVALKGFIPTIHTFKEALFAGYFGPIGVGAIFLAIFTKKEISKFLKHEGQDIDEEVMHHLHQIIFPIVTFIVLSSVIVHGITVPILNIGSRIDIERLPSIASISSQVARLPVIDFVESLSLESDNHGRVRKKEKLRAEFGRVPIKTNHDELNISEEKDDDDELIDDNVSQKIIITNTTDENTSHSSTQIGEGSNHKSEKDRK</sequence>
<evidence type="ECO:0000259" key="7">
    <source>
        <dbReference type="Pfam" id="PF00999"/>
    </source>
</evidence>
<feature type="transmembrane region" description="Helical" evidence="6">
    <location>
        <begin position="50"/>
        <end position="71"/>
    </location>
</feature>
<reference evidence="8" key="1">
    <citation type="submission" date="2021-06" db="EMBL/GenBank/DDBJ databases">
        <authorList>
            <person name="Kallberg Y."/>
            <person name="Tangrot J."/>
            <person name="Rosling A."/>
        </authorList>
    </citation>
    <scope>NUCLEOTIDE SEQUENCE</scope>
    <source>
        <strain evidence="8">AZ414A</strain>
    </source>
</reference>
<feature type="transmembrane region" description="Helical" evidence="6">
    <location>
        <begin position="20"/>
        <end position="38"/>
    </location>
</feature>
<dbReference type="EMBL" id="CAJVPK010001157">
    <property type="protein sequence ID" value="CAG8574080.1"/>
    <property type="molecule type" value="Genomic_DNA"/>
</dbReference>
<evidence type="ECO:0000313" key="8">
    <source>
        <dbReference type="EMBL" id="CAG8574080.1"/>
    </source>
</evidence>
<evidence type="ECO:0000256" key="6">
    <source>
        <dbReference type="SAM" id="Phobius"/>
    </source>
</evidence>
<dbReference type="OrthoDB" id="2190219at2759"/>
<feature type="transmembrane region" description="Helical" evidence="6">
    <location>
        <begin position="175"/>
        <end position="194"/>
    </location>
</feature>
<evidence type="ECO:0000256" key="3">
    <source>
        <dbReference type="ARBA" id="ARBA00022989"/>
    </source>
</evidence>
<dbReference type="Proteomes" id="UP000789706">
    <property type="component" value="Unassembled WGS sequence"/>
</dbReference>
<gene>
    <name evidence="8" type="ORF">DEBURN_LOCUS8234</name>
</gene>
<dbReference type="GO" id="GO:0015385">
    <property type="term" value="F:sodium:proton antiporter activity"/>
    <property type="evidence" value="ECO:0007669"/>
    <property type="project" value="InterPro"/>
</dbReference>
<keyword evidence="9" id="KW-1185">Reference proteome</keyword>
<evidence type="ECO:0000256" key="4">
    <source>
        <dbReference type="ARBA" id="ARBA00023136"/>
    </source>
</evidence>
<keyword evidence="2 6" id="KW-0812">Transmembrane</keyword>